<evidence type="ECO:0000313" key="3">
    <source>
        <dbReference type="Proteomes" id="UP001312865"/>
    </source>
</evidence>
<dbReference type="EMBL" id="JBBAXC010000004">
    <property type="protein sequence ID" value="MEI5906822.1"/>
    <property type="molecule type" value="Genomic_DNA"/>
</dbReference>
<feature type="compositionally biased region" description="Polar residues" evidence="1">
    <location>
        <begin position="274"/>
        <end position="284"/>
    </location>
</feature>
<protein>
    <submittedName>
        <fullName evidence="2">Uncharacterized protein</fullName>
    </submittedName>
</protein>
<sequence>MEKKIIIGILSATLVTGGLGGIAYNKYVQAVEVEKLELQQKEHLEKAKSSVLGLYSEDKNALSESITSELILEAEKLVIKVEKKSDREQLQQEIENVQTMFDTQNSIFSLLKDNKLVDNITKEQLNEVSIQIEEVKSINETFYQTLKKYFDLANTQYTDLIATTEKIKELEQSPDRTTYKEVEKLVSKVLNESQKSELIERVAKVDSILTEQEEEAKRIAQAAKEAEERAKQEASVSVASSNNQTSASSEKSSTSNNTTNEKSSSKDTTSSKQPSENNTPSNKEANNKSSETVSSESNSSIESDPYASDRDWDVVVVGEYLDNSEWTYALSESITSDLILEVEKLVIKVENKSDSGQLQQEIENVQTMFDTQNSISSLLKDNILVDNITKEQLNEVSIQIEEVKSINETFYQTLKKYFDLANTQYTDLIATTEKITELEQSPDRTTYKEVEQLVSKVLNESQKSKLLERVAKVDMTLTEQEAEAKRVAQTAKEAEEKGEAEASVSVASSNN</sequence>
<comment type="caution">
    <text evidence="2">The sequence shown here is derived from an EMBL/GenBank/DDBJ whole genome shotgun (WGS) entry which is preliminary data.</text>
</comment>
<evidence type="ECO:0000256" key="1">
    <source>
        <dbReference type="SAM" id="MobiDB-lite"/>
    </source>
</evidence>
<dbReference type="RefSeq" id="WP_336586248.1">
    <property type="nucleotide sequence ID" value="NZ_JBBAXC010000004.1"/>
</dbReference>
<feature type="compositionally biased region" description="Low complexity" evidence="1">
    <location>
        <begin position="501"/>
        <end position="511"/>
    </location>
</feature>
<feature type="compositionally biased region" description="Basic and acidic residues" evidence="1">
    <location>
        <begin position="484"/>
        <end position="500"/>
    </location>
</feature>
<feature type="compositionally biased region" description="Low complexity" evidence="1">
    <location>
        <begin position="287"/>
        <end position="303"/>
    </location>
</feature>
<feature type="region of interest" description="Disordered" evidence="1">
    <location>
        <begin position="220"/>
        <end position="307"/>
    </location>
</feature>
<feature type="compositionally biased region" description="Low complexity" evidence="1">
    <location>
        <begin position="233"/>
        <end position="273"/>
    </location>
</feature>
<proteinExistence type="predicted"/>
<evidence type="ECO:0000313" key="2">
    <source>
        <dbReference type="EMBL" id="MEI5906822.1"/>
    </source>
</evidence>
<name>A0ABU8HCD7_9BACI</name>
<dbReference type="Proteomes" id="UP001312865">
    <property type="component" value="Unassembled WGS sequence"/>
</dbReference>
<accession>A0ABU8HCD7</accession>
<reference evidence="2 3" key="1">
    <citation type="journal article" date="2018" name="J. Microbiol.">
        <title>Bacillus spongiae sp. nov., isolated from sponge of Jeju Island.</title>
        <authorList>
            <person name="Lee G.E."/>
            <person name="Im W.T."/>
            <person name="Park J.S."/>
        </authorList>
    </citation>
    <scope>NUCLEOTIDE SEQUENCE [LARGE SCALE GENOMIC DNA]</scope>
    <source>
        <strain evidence="2 3">135PIL107-10</strain>
    </source>
</reference>
<gene>
    <name evidence="2" type="ORF">WAK64_07085</name>
</gene>
<organism evidence="2 3">
    <name type="scientific">Bacillus spongiae</name>
    <dbReference type="NCBI Taxonomy" id="2683610"/>
    <lineage>
        <taxon>Bacteria</taxon>
        <taxon>Bacillati</taxon>
        <taxon>Bacillota</taxon>
        <taxon>Bacilli</taxon>
        <taxon>Bacillales</taxon>
        <taxon>Bacillaceae</taxon>
        <taxon>Bacillus</taxon>
    </lineage>
</organism>
<keyword evidence="3" id="KW-1185">Reference proteome</keyword>
<feature type="region of interest" description="Disordered" evidence="1">
    <location>
        <begin position="484"/>
        <end position="511"/>
    </location>
</feature>